<proteinExistence type="predicted"/>
<dbReference type="Proteomes" id="UP000299102">
    <property type="component" value="Unassembled WGS sequence"/>
</dbReference>
<evidence type="ECO:0000313" key="1">
    <source>
        <dbReference type="EMBL" id="GBP72314.1"/>
    </source>
</evidence>
<gene>
    <name evidence="1" type="ORF">EVAR_90410_1</name>
</gene>
<protein>
    <submittedName>
        <fullName evidence="1">Uncharacterized protein</fullName>
    </submittedName>
</protein>
<evidence type="ECO:0000313" key="2">
    <source>
        <dbReference type="Proteomes" id="UP000299102"/>
    </source>
</evidence>
<comment type="caution">
    <text evidence="1">The sequence shown here is derived from an EMBL/GenBank/DDBJ whole genome shotgun (WGS) entry which is preliminary data.</text>
</comment>
<organism evidence="1 2">
    <name type="scientific">Eumeta variegata</name>
    <name type="common">Bagworm moth</name>
    <name type="synonym">Eumeta japonica</name>
    <dbReference type="NCBI Taxonomy" id="151549"/>
    <lineage>
        <taxon>Eukaryota</taxon>
        <taxon>Metazoa</taxon>
        <taxon>Ecdysozoa</taxon>
        <taxon>Arthropoda</taxon>
        <taxon>Hexapoda</taxon>
        <taxon>Insecta</taxon>
        <taxon>Pterygota</taxon>
        <taxon>Neoptera</taxon>
        <taxon>Endopterygota</taxon>
        <taxon>Lepidoptera</taxon>
        <taxon>Glossata</taxon>
        <taxon>Ditrysia</taxon>
        <taxon>Tineoidea</taxon>
        <taxon>Psychidae</taxon>
        <taxon>Oiketicinae</taxon>
        <taxon>Eumeta</taxon>
    </lineage>
</organism>
<sequence>MNIFGSRVRWAVKPIQVEEQSSFTLVLRAGSEERRRRRFEERRPVGRCIRAALTFGASTSGLASSVGRASSNRAHKYFYHRAARVQAARVPPVVSSHSSGYTWRVHQRHTCRVASFPALRIGCVERRVASSVRPPRTASGVLASIRVASVPRPPAPRRACPRASASAASVASRASRIRIVPITTSHRAVFYSIAPYVAGAFPKFKSLTHAAEPLRLSRCGRPRVAVVRHRAARAKPGIRVRVCPHKGTSVARRRVLIVHHRIGSSLIEEVRLRVAS</sequence>
<accession>A0A4C1YBJ4</accession>
<dbReference type="EMBL" id="BGZK01001141">
    <property type="protein sequence ID" value="GBP72314.1"/>
    <property type="molecule type" value="Genomic_DNA"/>
</dbReference>
<name>A0A4C1YBJ4_EUMVA</name>
<dbReference type="AlphaFoldDB" id="A0A4C1YBJ4"/>
<reference evidence="1 2" key="1">
    <citation type="journal article" date="2019" name="Commun. Biol.">
        <title>The bagworm genome reveals a unique fibroin gene that provides high tensile strength.</title>
        <authorList>
            <person name="Kono N."/>
            <person name="Nakamura H."/>
            <person name="Ohtoshi R."/>
            <person name="Tomita M."/>
            <person name="Numata K."/>
            <person name="Arakawa K."/>
        </authorList>
    </citation>
    <scope>NUCLEOTIDE SEQUENCE [LARGE SCALE GENOMIC DNA]</scope>
</reference>
<keyword evidence="2" id="KW-1185">Reference proteome</keyword>